<gene>
    <name evidence="1" type="ORF">BJ138DRAFT_1170513</name>
</gene>
<accession>A0ACB8AMY8</accession>
<evidence type="ECO:0000313" key="1">
    <source>
        <dbReference type="EMBL" id="KAH7914622.1"/>
    </source>
</evidence>
<evidence type="ECO:0000313" key="2">
    <source>
        <dbReference type="Proteomes" id="UP000790377"/>
    </source>
</evidence>
<protein>
    <submittedName>
        <fullName evidence="1">Fatty acid hydroxylase superfamily-domain-containing protein</fullName>
    </submittedName>
</protein>
<keyword evidence="2" id="KW-1185">Reference proteome</keyword>
<dbReference type="EMBL" id="MU267611">
    <property type="protein sequence ID" value="KAH7914622.1"/>
    <property type="molecule type" value="Genomic_DNA"/>
</dbReference>
<sequence length="336" mass="39098">MYEPVQELLSNGSQALNTTCRYFAQGEDICLPLTDIPFYYPLRQNLLSGYSDTILALAAPVVAYWTMSLFFHFLDCSGWKWLDKYRIHESVEVRSRNLASHSDVIWAVVIQHIIQTLLGYLWLTEPPEISHARCQTQMEVLARSLVTAARWVVGDEASRDFLEVRGAAVTQWLYWWGIPAFQFIFSLFLLDTWQYFLHRLMHTNKFLYKQFHSVHHRLYVPYAFGALYNHPLEGFVLDSLGAVLAEYLAGLTVRQTIFLFAFSTCKTVDDHCGYSLPFDPLQMFSGNNADYHDIHHQTVGIKSNFSQPFFVHWDTLLGTRMTRKDIEDRRRKVKTT</sequence>
<dbReference type="Proteomes" id="UP000790377">
    <property type="component" value="Unassembled WGS sequence"/>
</dbReference>
<proteinExistence type="predicted"/>
<name>A0ACB8AMY8_9AGAM</name>
<reference evidence="1" key="1">
    <citation type="journal article" date="2021" name="New Phytol.">
        <title>Evolutionary innovations through gain and loss of genes in the ectomycorrhizal Boletales.</title>
        <authorList>
            <person name="Wu G."/>
            <person name="Miyauchi S."/>
            <person name="Morin E."/>
            <person name="Kuo A."/>
            <person name="Drula E."/>
            <person name="Varga T."/>
            <person name="Kohler A."/>
            <person name="Feng B."/>
            <person name="Cao Y."/>
            <person name="Lipzen A."/>
            <person name="Daum C."/>
            <person name="Hundley H."/>
            <person name="Pangilinan J."/>
            <person name="Johnson J."/>
            <person name="Barry K."/>
            <person name="LaButti K."/>
            <person name="Ng V."/>
            <person name="Ahrendt S."/>
            <person name="Min B."/>
            <person name="Choi I.G."/>
            <person name="Park H."/>
            <person name="Plett J.M."/>
            <person name="Magnuson J."/>
            <person name="Spatafora J.W."/>
            <person name="Nagy L.G."/>
            <person name="Henrissat B."/>
            <person name="Grigoriev I.V."/>
            <person name="Yang Z.L."/>
            <person name="Xu J."/>
            <person name="Martin F.M."/>
        </authorList>
    </citation>
    <scope>NUCLEOTIDE SEQUENCE</scope>
    <source>
        <strain evidence="1">ATCC 28755</strain>
    </source>
</reference>
<organism evidence="1 2">
    <name type="scientific">Hygrophoropsis aurantiaca</name>
    <dbReference type="NCBI Taxonomy" id="72124"/>
    <lineage>
        <taxon>Eukaryota</taxon>
        <taxon>Fungi</taxon>
        <taxon>Dikarya</taxon>
        <taxon>Basidiomycota</taxon>
        <taxon>Agaricomycotina</taxon>
        <taxon>Agaricomycetes</taxon>
        <taxon>Agaricomycetidae</taxon>
        <taxon>Boletales</taxon>
        <taxon>Coniophorineae</taxon>
        <taxon>Hygrophoropsidaceae</taxon>
        <taxon>Hygrophoropsis</taxon>
    </lineage>
</organism>
<comment type="caution">
    <text evidence="1">The sequence shown here is derived from an EMBL/GenBank/DDBJ whole genome shotgun (WGS) entry which is preliminary data.</text>
</comment>